<evidence type="ECO:0000313" key="1">
    <source>
        <dbReference type="EMBL" id="KKN09573.1"/>
    </source>
</evidence>
<dbReference type="EMBL" id="LAZR01004333">
    <property type="protein sequence ID" value="KKN09573.1"/>
    <property type="molecule type" value="Genomic_DNA"/>
</dbReference>
<organism evidence="1">
    <name type="scientific">marine sediment metagenome</name>
    <dbReference type="NCBI Taxonomy" id="412755"/>
    <lineage>
        <taxon>unclassified sequences</taxon>
        <taxon>metagenomes</taxon>
        <taxon>ecological metagenomes</taxon>
    </lineage>
</organism>
<gene>
    <name evidence="1" type="ORF">LCGC14_1045350</name>
</gene>
<reference evidence="1" key="1">
    <citation type="journal article" date="2015" name="Nature">
        <title>Complex archaea that bridge the gap between prokaryotes and eukaryotes.</title>
        <authorList>
            <person name="Spang A."/>
            <person name="Saw J.H."/>
            <person name="Jorgensen S.L."/>
            <person name="Zaremba-Niedzwiedzka K."/>
            <person name="Martijn J."/>
            <person name="Lind A.E."/>
            <person name="van Eijk R."/>
            <person name="Schleper C."/>
            <person name="Guy L."/>
            <person name="Ettema T.J."/>
        </authorList>
    </citation>
    <scope>NUCLEOTIDE SEQUENCE</scope>
</reference>
<name>A0A0F9QWP8_9ZZZZ</name>
<comment type="caution">
    <text evidence="1">The sequence shown here is derived from an EMBL/GenBank/DDBJ whole genome shotgun (WGS) entry which is preliminary data.</text>
</comment>
<accession>A0A0F9QWP8</accession>
<proteinExistence type="predicted"/>
<sequence>MISAGFAEKLYEKMQGYHDAELTTDEIETLSKIICSEVTLKAFGRAFSYCKLEAMRITQLDLSNASAVVEYSRGQGRIDAISTVVLDLLNLIIEKDENDDGSP</sequence>
<protein>
    <submittedName>
        <fullName evidence="1">Uncharacterized protein</fullName>
    </submittedName>
</protein>
<dbReference type="AlphaFoldDB" id="A0A0F9QWP8"/>